<evidence type="ECO:0000313" key="2">
    <source>
        <dbReference type="Proteomes" id="UP000272771"/>
    </source>
</evidence>
<dbReference type="KEGG" id="nwe:SAMEA3174300_0703"/>
<dbReference type="RefSeq" id="WP_040669974.1">
    <property type="nucleotide sequence ID" value="NZ_CAUJRG010000003.1"/>
</dbReference>
<accession>A0A3S5C2T3</accession>
<reference evidence="1 2" key="1">
    <citation type="submission" date="2018-12" db="EMBL/GenBank/DDBJ databases">
        <authorList>
            <consortium name="Pathogen Informatics"/>
        </authorList>
    </citation>
    <scope>NUCLEOTIDE SEQUENCE [LARGE SCALE GENOMIC DNA]</scope>
    <source>
        <strain evidence="1 2">NCTC12742</strain>
    </source>
</reference>
<keyword evidence="2" id="KW-1185">Reference proteome</keyword>
<dbReference type="Proteomes" id="UP000272771">
    <property type="component" value="Chromosome"/>
</dbReference>
<evidence type="ECO:0000313" key="1">
    <source>
        <dbReference type="EMBL" id="VEJ49137.1"/>
    </source>
</evidence>
<sequence length="107" mass="12477">MNAYDDSILIKNIIRSERMVTGNKNLYNFLVEKYINLKSVFCLSMIPEQGEDIYTLMINKNKVIMVDVSRLDSSAVDEFLSAEYTYLERKLLILEVDRLDVFLLLLS</sequence>
<gene>
    <name evidence="1" type="ORF">NCTC12742_00047</name>
</gene>
<organism evidence="1 2">
    <name type="scientific">Neisseria weaveri</name>
    <dbReference type="NCBI Taxonomy" id="28091"/>
    <lineage>
        <taxon>Bacteria</taxon>
        <taxon>Pseudomonadati</taxon>
        <taxon>Pseudomonadota</taxon>
        <taxon>Betaproteobacteria</taxon>
        <taxon>Neisseriales</taxon>
        <taxon>Neisseriaceae</taxon>
        <taxon>Neisseria</taxon>
    </lineage>
</organism>
<dbReference type="OrthoDB" id="8390786at2"/>
<name>A0A3S5C2T3_9NEIS</name>
<dbReference type="EMBL" id="LR134533">
    <property type="protein sequence ID" value="VEJ49137.1"/>
    <property type="molecule type" value="Genomic_DNA"/>
</dbReference>
<proteinExistence type="predicted"/>
<dbReference type="AlphaFoldDB" id="A0A3S5C2T3"/>
<protein>
    <submittedName>
        <fullName evidence="1">Uncharacterized protein</fullName>
    </submittedName>
</protein>